<dbReference type="EMBL" id="BAUV01000020">
    <property type="protein sequence ID" value="GAE35611.1"/>
    <property type="molecule type" value="Genomic_DNA"/>
</dbReference>
<dbReference type="SUPFAM" id="SSF50998">
    <property type="entry name" value="Quinoprotein alcohol dehydrogenase-like"/>
    <property type="match status" value="2"/>
</dbReference>
<evidence type="ECO:0000313" key="1">
    <source>
        <dbReference type="EMBL" id="GAE35611.1"/>
    </source>
</evidence>
<accession>W4QU51</accession>
<proteinExistence type="predicted"/>
<dbReference type="AlphaFoldDB" id="W4QU51"/>
<organism evidence="1 2">
    <name type="scientific">Halalkalibacter akibai (strain ATCC 43226 / DSM 21942 / CIP 109018 / JCM 9157 / 1139)</name>
    <name type="common">Bacillus akibai</name>
    <dbReference type="NCBI Taxonomy" id="1236973"/>
    <lineage>
        <taxon>Bacteria</taxon>
        <taxon>Bacillati</taxon>
        <taxon>Bacillota</taxon>
        <taxon>Bacilli</taxon>
        <taxon>Bacillales</taxon>
        <taxon>Bacillaceae</taxon>
        <taxon>Halalkalibacter</taxon>
    </lineage>
</organism>
<name>W4QU51_HALA3</name>
<reference evidence="1 2" key="1">
    <citation type="journal article" date="2014" name="Genome Announc.">
        <title>Draft Genome Sequences of Three Alkaliphilic Bacillus Strains, Bacillus wakoensis JCM 9140T, Bacillus akibai JCM 9157T, and Bacillus hemicellulosilyticus JCM 9152T.</title>
        <authorList>
            <person name="Yuki M."/>
            <person name="Oshima K."/>
            <person name="Suda W."/>
            <person name="Oshida Y."/>
            <person name="Kitamura K."/>
            <person name="Iida T."/>
            <person name="Hattori M."/>
            <person name="Ohkuma M."/>
        </authorList>
    </citation>
    <scope>NUCLEOTIDE SEQUENCE [LARGE SCALE GENOMIC DNA]</scope>
    <source>
        <strain evidence="1 2">JCM 9157</strain>
    </source>
</reference>
<evidence type="ECO:0000313" key="2">
    <source>
        <dbReference type="Proteomes" id="UP000018896"/>
    </source>
</evidence>
<dbReference type="OrthoDB" id="2762479at2"/>
<dbReference type="RefSeq" id="WP_035665097.1">
    <property type="nucleotide sequence ID" value="NZ_BAUV01000020.1"/>
</dbReference>
<sequence>MGFLTKLKNLFNPTIESNTPSKTPTLQSKASKAKQMNYYSTVRKPLHKLLDTISLEVNDTPNWDSFFSISKINETLPGFDKRSRKKFKHVFHNDELIIAEAAGVFEIITKETIKQFNVKDTALEKMIIVSATEKAIILHKKERIALINLSTFTAKLFEFNWQPFTFTMAKDSWLVGTRETYDGPGELYCFDLSGSQKWGISFNEQISSMFGEIKFTPYLLSVCDSTDEVFVGSMDRLYRIRPHDGSLKSRIAVSELKKKDLEKKYEKLNRSLSKKPENEEEAINQLAEGLAAQFTMGFDNVSVNSPFTGFTHDPESGFLFMMEREGRISAWDIEGNLVWINLFKNEGRFIDWVDNKLVVSFNEGETFWLNKDGKFIFGAKLPKEASTVNLIPNQDSYLIVSQDNRLYELNKETGKLIKGSEGHPGMELFILSNHPIFFDGKEKAQGYFWLSPENHEWIHFEAKTITDTHNNDVHEGVAPEITATNPFPKKWEVSNSDNGFGNRVIDIPNNRLYVAERAPRKSFEAYREITEAQQRKENSSHFLTCYDTGKKEIWRQQLYSTMWSLYLSPDGKYIFTSVPKKEEITYMPGEILVFNKEGKQVHKFKSKAQGFHLEFLSNNKAKVNFSTDRGEDPLNGYFEKDDNGKWSMFLDESGESNNDNPFGAGIDVAKTSNYNLVRTDKKKYSLSSNEKTENLNVQAAIYEAHETNQGDIALRIGTRLIRFYNPNIEKTVEIKEEENIQQFTLSNSILAVLTKKEIKGYSLTGDLLWRYSNIPKTYTNEIYWSDTKEKFLWIVSSNIETIVASITEDGTIVNSQSFDKNSYHRSMEVSPYYDCFVAQTNEKIQSFEI</sequence>
<dbReference type="eggNOG" id="ENOG5031DI7">
    <property type="taxonomic scope" value="Bacteria"/>
</dbReference>
<dbReference type="Gene3D" id="2.130.10.10">
    <property type="entry name" value="YVTN repeat-like/Quinoprotein amine dehydrogenase"/>
    <property type="match status" value="1"/>
</dbReference>
<protein>
    <submittedName>
        <fullName evidence="1">Uncharacterized protein</fullName>
    </submittedName>
</protein>
<dbReference type="Proteomes" id="UP000018896">
    <property type="component" value="Unassembled WGS sequence"/>
</dbReference>
<comment type="caution">
    <text evidence="1">The sequence shown here is derived from an EMBL/GenBank/DDBJ whole genome shotgun (WGS) entry which is preliminary data.</text>
</comment>
<dbReference type="InterPro" id="IPR015943">
    <property type="entry name" value="WD40/YVTN_repeat-like_dom_sf"/>
</dbReference>
<gene>
    <name evidence="1" type="ORF">JCM9157_2726</name>
</gene>
<dbReference type="InterPro" id="IPR011047">
    <property type="entry name" value="Quinoprotein_ADH-like_sf"/>
</dbReference>
<keyword evidence="2" id="KW-1185">Reference proteome</keyword>